<dbReference type="GeneID" id="41713229"/>
<feature type="binding site" evidence="5">
    <location>
        <position position="9"/>
    </location>
    <ligand>
        <name>Mg(2+)</name>
        <dbReference type="ChEBI" id="CHEBI:18420"/>
    </ligand>
</feature>
<evidence type="ECO:0000256" key="1">
    <source>
        <dbReference type="ARBA" id="ARBA00022723"/>
    </source>
</evidence>
<dbReference type="SMR" id="A0A5C0XQM7"/>
<evidence type="ECO:0000256" key="6">
    <source>
        <dbReference type="NCBIfam" id="TIGR01487"/>
    </source>
</evidence>
<dbReference type="Gene3D" id="3.40.50.1000">
    <property type="entry name" value="HAD superfamily/HAD-like"/>
    <property type="match status" value="1"/>
</dbReference>
<dbReference type="NCBIfam" id="TIGR01482">
    <property type="entry name" value="SPP-subfamily"/>
    <property type="match status" value="1"/>
</dbReference>
<keyword evidence="1 5" id="KW-0479">Metal-binding</keyword>
<name>A0A5C0XQM7_PYRFU</name>
<comment type="cofactor">
    <cofactor evidence="5">
        <name>Mg(2+)</name>
        <dbReference type="ChEBI" id="CHEBI:18420"/>
    </cofactor>
</comment>
<dbReference type="SFLD" id="SFLDG01140">
    <property type="entry name" value="C2.B:_Phosphomannomutase_and_P"/>
    <property type="match status" value="1"/>
</dbReference>
<dbReference type="Pfam" id="PF08282">
    <property type="entry name" value="Hydrolase_3"/>
    <property type="match status" value="2"/>
</dbReference>
<dbReference type="NCBIfam" id="NF002245">
    <property type="entry name" value="PRK01158.1"/>
    <property type="match status" value="1"/>
</dbReference>
<dbReference type="InterPro" id="IPR023214">
    <property type="entry name" value="HAD_sf"/>
</dbReference>
<gene>
    <name evidence="7" type="ORF">PFDSM3638_07105</name>
</gene>
<organism evidence="7 8">
    <name type="scientific">Pyrococcus furiosus (strain ATCC 43587 / DSM 3638 / JCM 8422 / Vc1)</name>
    <dbReference type="NCBI Taxonomy" id="186497"/>
    <lineage>
        <taxon>Archaea</taxon>
        <taxon>Methanobacteriati</taxon>
        <taxon>Methanobacteriota</taxon>
        <taxon>Thermococci</taxon>
        <taxon>Thermococcales</taxon>
        <taxon>Thermococcaceae</taxon>
        <taxon>Pyrococcus</taxon>
    </lineage>
</organism>
<sequence length="231" mass="25506">MKIKAISLDIDGTITYPNRMIHEEALQAIRKAESLGVPIMLVTGNTVQFAEAASILIGTSGPVVAEDGGAISYKKKRIFLTSMDEEWILWGELKKRFPNVKTSHTMPDRRAGLVIMRETIDVETVRKLIKELNLNLVAVDSGFAIHVKKPWINKGSGIEKACELLGLNPKEVAHVGDGENDLDAFKVVGYRIAVAQAPKILKENADYITQNEYGKGGAEAIYHILEKFGYI</sequence>
<dbReference type="GO" id="GO:0005829">
    <property type="term" value="C:cytosol"/>
    <property type="evidence" value="ECO:0007669"/>
    <property type="project" value="TreeGrafter"/>
</dbReference>
<dbReference type="HAMAP" id="MF_01419">
    <property type="entry name" value="GPH_hydrolase_arch"/>
    <property type="match status" value="1"/>
</dbReference>
<comment type="function">
    <text evidence="5">Catalyzes the dephosphorylation of 2-phosphoglycolate.</text>
</comment>
<evidence type="ECO:0000256" key="5">
    <source>
        <dbReference type="HAMAP-Rule" id="MF_01419"/>
    </source>
</evidence>
<accession>A0A5C0XQM7</accession>
<comment type="similarity">
    <text evidence="5">Belongs to the archaeal SPP-like hydrolase family.</text>
</comment>
<dbReference type="EMBL" id="CP023154">
    <property type="protein sequence ID" value="QEK79049.1"/>
    <property type="molecule type" value="Genomic_DNA"/>
</dbReference>
<dbReference type="InterPro" id="IPR006382">
    <property type="entry name" value="PGPase"/>
</dbReference>
<feature type="active site" description="Nucleophile" evidence="5">
    <location>
        <position position="9"/>
    </location>
</feature>
<dbReference type="Gene3D" id="3.90.1070.10">
    <property type="match status" value="1"/>
</dbReference>
<dbReference type="CDD" id="cd07514">
    <property type="entry name" value="HAD_Pase"/>
    <property type="match status" value="1"/>
</dbReference>
<dbReference type="Proteomes" id="UP000324354">
    <property type="component" value="Chromosome"/>
</dbReference>
<evidence type="ECO:0000313" key="8">
    <source>
        <dbReference type="Proteomes" id="UP000324354"/>
    </source>
</evidence>
<dbReference type="InterPro" id="IPR036412">
    <property type="entry name" value="HAD-like_sf"/>
</dbReference>
<dbReference type="AlphaFoldDB" id="A0A5C0XQM7"/>
<keyword evidence="4 5" id="KW-0119">Carbohydrate metabolism</keyword>
<evidence type="ECO:0000256" key="4">
    <source>
        <dbReference type="ARBA" id="ARBA00023277"/>
    </source>
</evidence>
<dbReference type="SUPFAM" id="SSF56784">
    <property type="entry name" value="HAD-like"/>
    <property type="match status" value="1"/>
</dbReference>
<keyword evidence="3 5" id="KW-0460">Magnesium</keyword>
<dbReference type="PANTHER" id="PTHR10000">
    <property type="entry name" value="PHOSPHOSERINE PHOSPHATASE"/>
    <property type="match status" value="1"/>
</dbReference>
<feature type="binding site" evidence="5">
    <location>
        <position position="154"/>
    </location>
    <ligand>
        <name>substrate</name>
    </ligand>
</feature>
<feature type="binding site" evidence="5">
    <location>
        <position position="181"/>
    </location>
    <ligand>
        <name>Mg(2+)</name>
        <dbReference type="ChEBI" id="CHEBI:18420"/>
    </ligand>
</feature>
<evidence type="ECO:0000256" key="2">
    <source>
        <dbReference type="ARBA" id="ARBA00022801"/>
    </source>
</evidence>
<dbReference type="PANTHER" id="PTHR10000:SF8">
    <property type="entry name" value="HAD SUPERFAMILY HYDROLASE-LIKE, TYPE 3"/>
    <property type="match status" value="1"/>
</dbReference>
<feature type="binding site" evidence="5">
    <location>
        <position position="177"/>
    </location>
    <ligand>
        <name>Mg(2+)</name>
        <dbReference type="ChEBI" id="CHEBI:18420"/>
    </ligand>
</feature>
<evidence type="ECO:0000256" key="3">
    <source>
        <dbReference type="ARBA" id="ARBA00022842"/>
    </source>
</evidence>
<reference evidence="7 8" key="1">
    <citation type="submission" date="2017-08" db="EMBL/GenBank/DDBJ databases">
        <title>Resequencing and Reannotation of the genome of Pyrococcus furiosus type strain DSM3638.</title>
        <authorList>
            <person name="Reichelt R.M."/>
            <person name="Bunk B."/>
        </authorList>
    </citation>
    <scope>NUCLEOTIDE SEQUENCE [LARGE SCALE GENOMIC DNA]</scope>
    <source>
        <strain evidence="7 8">DSM 3638</strain>
    </source>
</reference>
<dbReference type="GO" id="GO:0008967">
    <property type="term" value="F:phosphoglycolate phosphatase activity"/>
    <property type="evidence" value="ECO:0007669"/>
    <property type="project" value="UniProtKB-UniRule"/>
</dbReference>
<proteinExistence type="inferred from homology"/>
<dbReference type="OrthoDB" id="120822at2157"/>
<dbReference type="RefSeq" id="WP_011012566.1">
    <property type="nucleotide sequence ID" value="NC_003413.1"/>
</dbReference>
<dbReference type="EC" id="3.1.3.18" evidence="5 6"/>
<keyword evidence="2 5" id="KW-0378">Hydrolase</keyword>
<protein>
    <recommendedName>
        <fullName evidence="5 6">Phosphoglycolate phosphatase</fullName>
        <shortName evidence="5">PGP</shortName>
        <shortName evidence="5">PGPase</shortName>
        <ecNumber evidence="5 6">3.1.3.18</ecNumber>
    </recommendedName>
</protein>
<dbReference type="GO" id="GO:0000287">
    <property type="term" value="F:magnesium ion binding"/>
    <property type="evidence" value="ECO:0007669"/>
    <property type="project" value="InterPro"/>
</dbReference>
<dbReference type="GeneID" id="13300722"/>
<dbReference type="KEGG" id="pfu:PF1419"/>
<dbReference type="SFLD" id="SFLDS00003">
    <property type="entry name" value="Haloacid_Dehalogenase"/>
    <property type="match status" value="1"/>
</dbReference>
<feature type="binding site" evidence="5">
    <location>
        <position position="11"/>
    </location>
    <ligand>
        <name>Mg(2+)</name>
        <dbReference type="ChEBI" id="CHEBI:18420"/>
    </ligand>
</feature>
<evidence type="ECO:0000313" key="7">
    <source>
        <dbReference type="EMBL" id="QEK79049.1"/>
    </source>
</evidence>
<comment type="catalytic activity">
    <reaction evidence="5">
        <text>2-phosphoglycolate + H2O = glycolate + phosphate</text>
        <dbReference type="Rhea" id="RHEA:14369"/>
        <dbReference type="ChEBI" id="CHEBI:15377"/>
        <dbReference type="ChEBI" id="CHEBI:29805"/>
        <dbReference type="ChEBI" id="CHEBI:43474"/>
        <dbReference type="ChEBI" id="CHEBI:58033"/>
        <dbReference type="EC" id="3.1.3.18"/>
    </reaction>
</comment>
<dbReference type="NCBIfam" id="TIGR01487">
    <property type="entry name" value="Pglycolate_arch"/>
    <property type="match status" value="1"/>
</dbReference>